<reference evidence="1 2" key="1">
    <citation type="submission" date="2019-03" db="EMBL/GenBank/DDBJ databases">
        <title>Genomic Encyclopedia of Type Strains, Phase IV (KMG-IV): sequencing the most valuable type-strain genomes for metagenomic binning, comparative biology and taxonomic classification.</title>
        <authorList>
            <person name="Goeker M."/>
        </authorList>
    </citation>
    <scope>NUCLEOTIDE SEQUENCE [LARGE SCALE GENOMIC DNA]</scope>
    <source>
        <strain evidence="1 2">DSM 13587</strain>
    </source>
</reference>
<evidence type="ECO:0000313" key="2">
    <source>
        <dbReference type="Proteomes" id="UP000295717"/>
    </source>
</evidence>
<dbReference type="InterPro" id="IPR007922">
    <property type="entry name" value="DciA-like"/>
</dbReference>
<accession>A0A4R3N2D5</accession>
<dbReference type="AlphaFoldDB" id="A0A4R3N2D5"/>
<dbReference type="Pfam" id="PF05258">
    <property type="entry name" value="DciA"/>
    <property type="match status" value="1"/>
</dbReference>
<comment type="caution">
    <text evidence="1">The sequence shown here is derived from an EMBL/GenBank/DDBJ whole genome shotgun (WGS) entry which is preliminary data.</text>
</comment>
<dbReference type="RefSeq" id="WP_165903354.1">
    <property type="nucleotide sequence ID" value="NZ_SMAO01000002.1"/>
</dbReference>
<keyword evidence="2" id="KW-1185">Reference proteome</keyword>
<protein>
    <submittedName>
        <fullName evidence="1">Uncharacterized protein DUF721</fullName>
    </submittedName>
</protein>
<organism evidence="1 2">
    <name type="scientific">Thiobaca trueperi</name>
    <dbReference type="NCBI Taxonomy" id="127458"/>
    <lineage>
        <taxon>Bacteria</taxon>
        <taxon>Pseudomonadati</taxon>
        <taxon>Pseudomonadota</taxon>
        <taxon>Gammaproteobacteria</taxon>
        <taxon>Chromatiales</taxon>
        <taxon>Chromatiaceae</taxon>
        <taxon>Thiobaca</taxon>
    </lineage>
</organism>
<proteinExistence type="predicted"/>
<dbReference type="Proteomes" id="UP000295717">
    <property type="component" value="Unassembled WGS sequence"/>
</dbReference>
<gene>
    <name evidence="1" type="ORF">EDC35_102382</name>
</gene>
<evidence type="ECO:0000313" key="1">
    <source>
        <dbReference type="EMBL" id="TCT23045.1"/>
    </source>
</evidence>
<name>A0A4R3N2D5_9GAMM</name>
<dbReference type="EMBL" id="SMAO01000002">
    <property type="protein sequence ID" value="TCT23045.1"/>
    <property type="molecule type" value="Genomic_DNA"/>
</dbReference>
<sequence length="154" mass="17371">MRAPFAHIRDLLRNHRTLGELLEQRQREFGLLSAVHARLPESMRKHCLDVGLDETRLTLYLDSPAWATRARFLAGDLVDAFGERGIHEVCVQVRPGDAGRQAPPQSTGPTRGLTAGAVAHLLDAADHLQDPDLREIFRRFAQRHARQTPEEKKD</sequence>